<name>W3WTD0_PESFW</name>
<dbReference type="GeneID" id="19276486"/>
<dbReference type="OMA" id="DFSQMPW"/>
<organism evidence="2 3">
    <name type="scientific">Pestalotiopsis fici (strain W106-1 / CGMCC3.15140)</name>
    <dbReference type="NCBI Taxonomy" id="1229662"/>
    <lineage>
        <taxon>Eukaryota</taxon>
        <taxon>Fungi</taxon>
        <taxon>Dikarya</taxon>
        <taxon>Ascomycota</taxon>
        <taxon>Pezizomycotina</taxon>
        <taxon>Sordariomycetes</taxon>
        <taxon>Xylariomycetidae</taxon>
        <taxon>Amphisphaeriales</taxon>
        <taxon>Sporocadaceae</taxon>
        <taxon>Pestalotiopsis</taxon>
    </lineage>
</organism>
<sequence length="416" mass="45213">MLKSPSLLWAFLGAQVLNMIPFIAAQDAPLFIQGGLEAAVANDDSYNTGGSISINGFDMVVPKNMLVQFPAAYVPWKDFASEVDSLLGYEVNVIGNFVNNVPTAGQIIAYEFFEGLSSGFVESIDFEDGSMKIRGGPTLRISDPNAVFSVGYADAPFFTADDESPSISSFSGFPMCIPRNATDPLCPSTNRPFQGSGTFAAPDPLSMAPFLPGDFITWQGIRRGNEMICFSIVAQNVQITTTVDLVYVRMELALLGIDNFNTNTELRESRFIGFVSNARATANLYAMDYDPCTGNVTDRLIASVALRNGRNEQNRFEYRADITTGYARDYRAIAQIDGVPKTRLTKQGLLAGAYVQPVNVWVQAEQLIPGTAPPGNDFSQMPWLVRGVGVDELGNVWGPLDPFPQSGVLIDPIVCE</sequence>
<dbReference type="OrthoDB" id="2129641at2759"/>
<feature type="signal peptide" evidence="1">
    <location>
        <begin position="1"/>
        <end position="25"/>
    </location>
</feature>
<reference evidence="3" key="1">
    <citation type="journal article" date="2015" name="BMC Genomics">
        <title>Genomic and transcriptomic analysis of the endophytic fungus Pestalotiopsis fici reveals its lifestyle and high potential for synthesis of natural products.</title>
        <authorList>
            <person name="Wang X."/>
            <person name="Zhang X."/>
            <person name="Liu L."/>
            <person name="Xiang M."/>
            <person name="Wang W."/>
            <person name="Sun X."/>
            <person name="Che Y."/>
            <person name="Guo L."/>
            <person name="Liu G."/>
            <person name="Guo L."/>
            <person name="Wang C."/>
            <person name="Yin W.B."/>
            <person name="Stadler M."/>
            <person name="Zhang X."/>
            <person name="Liu X."/>
        </authorList>
    </citation>
    <scope>NUCLEOTIDE SEQUENCE [LARGE SCALE GENOMIC DNA]</scope>
    <source>
        <strain evidence="3">W106-1 / CGMCC3.15140</strain>
    </source>
</reference>
<dbReference type="Proteomes" id="UP000030651">
    <property type="component" value="Unassembled WGS sequence"/>
</dbReference>
<gene>
    <name evidence="2" type="ORF">PFICI_11473</name>
</gene>
<dbReference type="InParanoid" id="W3WTD0"/>
<proteinExistence type="predicted"/>
<evidence type="ECO:0000256" key="1">
    <source>
        <dbReference type="SAM" id="SignalP"/>
    </source>
</evidence>
<keyword evidence="3" id="KW-1185">Reference proteome</keyword>
<keyword evidence="1" id="KW-0732">Signal</keyword>
<protein>
    <submittedName>
        <fullName evidence="2">Uncharacterized protein</fullName>
    </submittedName>
</protein>
<dbReference type="KEGG" id="pfy:PFICI_11473"/>
<accession>W3WTD0</accession>
<feature type="chain" id="PRO_5004835046" evidence="1">
    <location>
        <begin position="26"/>
        <end position="416"/>
    </location>
</feature>
<dbReference type="eggNOG" id="ENOG502SJQP">
    <property type="taxonomic scope" value="Eukaryota"/>
</dbReference>
<dbReference type="EMBL" id="KI912117">
    <property type="protein sequence ID" value="ETS76086.1"/>
    <property type="molecule type" value="Genomic_DNA"/>
</dbReference>
<dbReference type="HOGENOM" id="CLU_029382_0_0_1"/>
<evidence type="ECO:0000313" key="3">
    <source>
        <dbReference type="Proteomes" id="UP000030651"/>
    </source>
</evidence>
<dbReference type="RefSeq" id="XP_007838245.1">
    <property type="nucleotide sequence ID" value="XM_007840054.1"/>
</dbReference>
<dbReference type="AlphaFoldDB" id="W3WTD0"/>
<evidence type="ECO:0000313" key="2">
    <source>
        <dbReference type="EMBL" id="ETS76086.1"/>
    </source>
</evidence>